<evidence type="ECO:0000256" key="1">
    <source>
        <dbReference type="ARBA" id="ARBA00001946"/>
    </source>
</evidence>
<dbReference type="EMBL" id="MHQT01000022">
    <property type="protein sequence ID" value="OHA09562.1"/>
    <property type="molecule type" value="Genomic_DNA"/>
</dbReference>
<dbReference type="Pfam" id="PF00293">
    <property type="entry name" value="NUDIX"/>
    <property type="match status" value="1"/>
</dbReference>
<proteinExistence type="predicted"/>
<organism evidence="5 6">
    <name type="scientific">Candidatus Sungbacteria bacterium RIFCSPLOWO2_01_FULL_60_25</name>
    <dbReference type="NCBI Taxonomy" id="1802281"/>
    <lineage>
        <taxon>Bacteria</taxon>
        <taxon>Candidatus Sungiibacteriota</taxon>
    </lineage>
</organism>
<evidence type="ECO:0000256" key="3">
    <source>
        <dbReference type="ARBA" id="ARBA00022842"/>
    </source>
</evidence>
<accession>A0A1G2LFG1</accession>
<dbReference type="PANTHER" id="PTHR43046">
    <property type="entry name" value="GDP-MANNOSE MANNOSYL HYDROLASE"/>
    <property type="match status" value="1"/>
</dbReference>
<keyword evidence="3" id="KW-0460">Magnesium</keyword>
<comment type="cofactor">
    <cofactor evidence="1">
        <name>Mg(2+)</name>
        <dbReference type="ChEBI" id="CHEBI:18420"/>
    </cofactor>
</comment>
<protein>
    <recommendedName>
        <fullName evidence="4">Nudix hydrolase domain-containing protein</fullName>
    </recommendedName>
</protein>
<dbReference type="SUPFAM" id="SSF55811">
    <property type="entry name" value="Nudix"/>
    <property type="match status" value="1"/>
</dbReference>
<gene>
    <name evidence="5" type="ORF">A3A44_01665</name>
</gene>
<reference evidence="5 6" key="1">
    <citation type="journal article" date="2016" name="Nat. Commun.">
        <title>Thousands of microbial genomes shed light on interconnected biogeochemical processes in an aquifer system.</title>
        <authorList>
            <person name="Anantharaman K."/>
            <person name="Brown C.T."/>
            <person name="Hug L.A."/>
            <person name="Sharon I."/>
            <person name="Castelle C.J."/>
            <person name="Probst A.J."/>
            <person name="Thomas B.C."/>
            <person name="Singh A."/>
            <person name="Wilkins M.J."/>
            <person name="Karaoz U."/>
            <person name="Brodie E.L."/>
            <person name="Williams K.H."/>
            <person name="Hubbard S.S."/>
            <person name="Banfield J.F."/>
        </authorList>
    </citation>
    <scope>NUCLEOTIDE SEQUENCE [LARGE SCALE GENOMIC DNA]</scope>
</reference>
<evidence type="ECO:0000313" key="6">
    <source>
        <dbReference type="Proteomes" id="UP000178977"/>
    </source>
</evidence>
<comment type="caution">
    <text evidence="5">The sequence shown here is derived from an EMBL/GenBank/DDBJ whole genome shotgun (WGS) entry which is preliminary data.</text>
</comment>
<keyword evidence="2" id="KW-0378">Hydrolase</keyword>
<dbReference type="Proteomes" id="UP000178977">
    <property type="component" value="Unassembled WGS sequence"/>
</dbReference>
<dbReference type="STRING" id="1802281.A3A44_01665"/>
<dbReference type="Gene3D" id="3.90.79.10">
    <property type="entry name" value="Nucleoside Triphosphate Pyrophosphohydrolase"/>
    <property type="match status" value="1"/>
</dbReference>
<sequence>MPHIHKDIDFTVGAAIVHQGKILLVDHPRYGMRLMPGGHVELTEDIDQALLREIREETGLGPDDTEVVAERIDPDDAGDAKPLWVPRWMNIHPANLPHRHMALMYLVRAKTDRVKLDGDEHQEIRWFAPRDLGDSSLAIPPDVRWYAREAIRILS</sequence>
<dbReference type="GO" id="GO:0016787">
    <property type="term" value="F:hydrolase activity"/>
    <property type="evidence" value="ECO:0007669"/>
    <property type="project" value="UniProtKB-KW"/>
</dbReference>
<dbReference type="AlphaFoldDB" id="A0A1G2LFG1"/>
<dbReference type="InterPro" id="IPR020084">
    <property type="entry name" value="NUDIX_hydrolase_CS"/>
</dbReference>
<evidence type="ECO:0000256" key="2">
    <source>
        <dbReference type="ARBA" id="ARBA00022801"/>
    </source>
</evidence>
<evidence type="ECO:0000313" key="5">
    <source>
        <dbReference type="EMBL" id="OHA09562.1"/>
    </source>
</evidence>
<evidence type="ECO:0000259" key="4">
    <source>
        <dbReference type="PROSITE" id="PS51462"/>
    </source>
</evidence>
<dbReference type="PROSITE" id="PS51462">
    <property type="entry name" value="NUDIX"/>
    <property type="match status" value="1"/>
</dbReference>
<name>A0A1G2LFG1_9BACT</name>
<feature type="domain" description="Nudix hydrolase" evidence="4">
    <location>
        <begin position="7"/>
        <end position="151"/>
    </location>
</feature>
<dbReference type="InterPro" id="IPR015797">
    <property type="entry name" value="NUDIX_hydrolase-like_dom_sf"/>
</dbReference>
<dbReference type="InterPro" id="IPR000086">
    <property type="entry name" value="NUDIX_hydrolase_dom"/>
</dbReference>
<dbReference type="PANTHER" id="PTHR43046:SF12">
    <property type="entry name" value="GDP-MANNOSE MANNOSYL HYDROLASE"/>
    <property type="match status" value="1"/>
</dbReference>
<dbReference type="PROSITE" id="PS00893">
    <property type="entry name" value="NUDIX_BOX"/>
    <property type="match status" value="1"/>
</dbReference>